<dbReference type="GO" id="GO:0005886">
    <property type="term" value="C:plasma membrane"/>
    <property type="evidence" value="ECO:0007669"/>
    <property type="project" value="UniProtKB-SubCell"/>
</dbReference>
<protein>
    <submittedName>
        <fullName evidence="7">Methyl-accepting chemotaxis protein</fullName>
    </submittedName>
</protein>
<feature type="non-terminal residue" evidence="7">
    <location>
        <position position="135"/>
    </location>
</feature>
<gene>
    <name evidence="7" type="ORF">GNF77_17865</name>
</gene>
<dbReference type="Pfam" id="PF02743">
    <property type="entry name" value="dCache_1"/>
    <property type="match status" value="1"/>
</dbReference>
<dbReference type="CDD" id="cd18773">
    <property type="entry name" value="PDC1_HK_sensor"/>
    <property type="match status" value="1"/>
</dbReference>
<dbReference type="EMBL" id="WNVM01000707">
    <property type="protein sequence ID" value="MDZ5010726.1"/>
    <property type="molecule type" value="Genomic_DNA"/>
</dbReference>
<dbReference type="AlphaFoldDB" id="A0AAW9IXH7"/>
<organism evidence="7 8">
    <name type="scientific">Clostridium perfringens</name>
    <dbReference type="NCBI Taxonomy" id="1502"/>
    <lineage>
        <taxon>Bacteria</taxon>
        <taxon>Bacillati</taxon>
        <taxon>Bacillota</taxon>
        <taxon>Clostridia</taxon>
        <taxon>Eubacteriales</taxon>
        <taxon>Clostridiaceae</taxon>
        <taxon>Clostridium</taxon>
    </lineage>
</organism>
<feature type="non-terminal residue" evidence="7">
    <location>
        <position position="1"/>
    </location>
</feature>
<dbReference type="Gene3D" id="3.30.450.20">
    <property type="entry name" value="PAS domain"/>
    <property type="match status" value="1"/>
</dbReference>
<dbReference type="InterPro" id="IPR033479">
    <property type="entry name" value="dCache_1"/>
</dbReference>
<keyword evidence="2" id="KW-1003">Cell membrane</keyword>
<comment type="subcellular location">
    <subcellularLocation>
        <location evidence="1">Cell membrane</location>
        <topology evidence="1">Multi-pass membrane protein</topology>
    </subcellularLocation>
</comment>
<proteinExistence type="predicted"/>
<evidence type="ECO:0000313" key="8">
    <source>
        <dbReference type="Proteomes" id="UP001292368"/>
    </source>
</evidence>
<keyword evidence="3" id="KW-0812">Transmembrane</keyword>
<dbReference type="Proteomes" id="UP001292368">
    <property type="component" value="Unassembled WGS sequence"/>
</dbReference>
<feature type="domain" description="Cache" evidence="6">
    <location>
        <begin position="1"/>
        <end position="135"/>
    </location>
</feature>
<evidence type="ECO:0000256" key="4">
    <source>
        <dbReference type="ARBA" id="ARBA00022989"/>
    </source>
</evidence>
<sequence length="135" mass="14933">DPTSRDWYQKGIEGNGEIIRTAPYKADTGSMIISNVRSLTDSNGNILRAIGIDVEQSVISDMLSKIKIGKTGFYMLVHNTGMIMADGNNADNNFKNIEEINIPGVEKVLSKDLKSFDVNINQEKYIGNTYEIKGT</sequence>
<evidence type="ECO:0000259" key="6">
    <source>
        <dbReference type="Pfam" id="PF02743"/>
    </source>
</evidence>
<dbReference type="RefSeq" id="WP_322382497.1">
    <property type="nucleotide sequence ID" value="NZ_WNVM01000707.1"/>
</dbReference>
<evidence type="ECO:0000256" key="2">
    <source>
        <dbReference type="ARBA" id="ARBA00022475"/>
    </source>
</evidence>
<accession>A0AAW9IXH7</accession>
<keyword evidence="4" id="KW-1133">Transmembrane helix</keyword>
<comment type="caution">
    <text evidence="7">The sequence shown here is derived from an EMBL/GenBank/DDBJ whole genome shotgun (WGS) entry which is preliminary data.</text>
</comment>
<name>A0AAW9IXH7_CLOPF</name>
<evidence type="ECO:0000256" key="3">
    <source>
        <dbReference type="ARBA" id="ARBA00022692"/>
    </source>
</evidence>
<evidence type="ECO:0000256" key="1">
    <source>
        <dbReference type="ARBA" id="ARBA00004651"/>
    </source>
</evidence>
<evidence type="ECO:0000313" key="7">
    <source>
        <dbReference type="EMBL" id="MDZ5010726.1"/>
    </source>
</evidence>
<reference evidence="7" key="1">
    <citation type="submission" date="2019-11" db="EMBL/GenBank/DDBJ databases">
        <title>Characterization of Clostridium perfringens isolates from swine manure treated agricultural soils.</title>
        <authorList>
            <person name="Wushke S.T."/>
        </authorList>
    </citation>
    <scope>NUCLEOTIDE SEQUENCE</scope>
    <source>
        <strain evidence="7">V2</strain>
    </source>
</reference>
<keyword evidence="5" id="KW-0472">Membrane</keyword>
<evidence type="ECO:0000256" key="5">
    <source>
        <dbReference type="ARBA" id="ARBA00023136"/>
    </source>
</evidence>